<evidence type="ECO:0000256" key="2">
    <source>
        <dbReference type="ARBA" id="ARBA00006035"/>
    </source>
</evidence>
<evidence type="ECO:0000256" key="3">
    <source>
        <dbReference type="ARBA" id="ARBA00022705"/>
    </source>
</evidence>
<organism evidence="7 8">
    <name type="scientific">Cimex lectularius</name>
    <name type="common">Bed bug</name>
    <name type="synonym">Acanthia lectularia</name>
    <dbReference type="NCBI Taxonomy" id="79782"/>
    <lineage>
        <taxon>Eukaryota</taxon>
        <taxon>Metazoa</taxon>
        <taxon>Ecdysozoa</taxon>
        <taxon>Arthropoda</taxon>
        <taxon>Hexapoda</taxon>
        <taxon>Insecta</taxon>
        <taxon>Pterygota</taxon>
        <taxon>Neoptera</taxon>
        <taxon>Paraneoptera</taxon>
        <taxon>Hemiptera</taxon>
        <taxon>Heteroptera</taxon>
        <taxon>Panheteroptera</taxon>
        <taxon>Cimicomorpha</taxon>
        <taxon>Cimicidae</taxon>
        <taxon>Cimex</taxon>
    </lineage>
</organism>
<dbReference type="Pfam" id="PF18018">
    <property type="entry name" value="DNA_pol_D_N"/>
    <property type="match status" value="1"/>
</dbReference>
<dbReference type="PANTHER" id="PTHR10416">
    <property type="entry name" value="DNA POLYMERASE DELTA SUBUNIT 2"/>
    <property type="match status" value="1"/>
</dbReference>
<dbReference type="OMA" id="HCILIGT"/>
<dbReference type="GO" id="GO:0006271">
    <property type="term" value="P:DNA strand elongation involved in DNA replication"/>
    <property type="evidence" value="ECO:0007669"/>
    <property type="project" value="TreeGrafter"/>
</dbReference>
<gene>
    <name evidence="7" type="primary">106673387</name>
</gene>
<dbReference type="Proteomes" id="UP000494040">
    <property type="component" value="Unassembled WGS sequence"/>
</dbReference>
<evidence type="ECO:0000256" key="4">
    <source>
        <dbReference type="ARBA" id="ARBA00023242"/>
    </source>
</evidence>
<feature type="domain" description="DNA polymerase delta subunit OB-fold" evidence="6">
    <location>
        <begin position="44"/>
        <end position="174"/>
    </location>
</feature>
<keyword evidence="3" id="KW-0235">DNA replication</keyword>
<accession>A0A8I6SP88</accession>
<protein>
    <recommendedName>
        <fullName evidence="9">DNA polymerase delta subunit 2</fullName>
    </recommendedName>
</protein>
<evidence type="ECO:0000313" key="7">
    <source>
        <dbReference type="EnsemblMetazoa" id="XP_014260970.1"/>
    </source>
</evidence>
<evidence type="ECO:0000313" key="8">
    <source>
        <dbReference type="Proteomes" id="UP000494040"/>
    </source>
</evidence>
<sequence>MKSQDELMSPPGESLFEDTFLRVKCDYGDLSDKFKHKNKDFSKQYAHIYSVRLAKMRKTLLKRVEDKFGDQWKVKKLADLQDESDIGKCFVIGTIFKNQELRPSVLKELSDELQIVPQPKVVRFVGDKDSLILEDDLQRIRLVGNIDVHSIVTGVVVAVLGVVDNTGKFNVEQVCFSGPESPSSLTIKTKEPERYLVILSGLDLAAAADSLLSLRMFTDWVTGWLGGPSDQHKNSRIALVLIAGNMLRGCSALKEGKIISTNIDNTDIVTSLKLADDLLAELAETVHVELMPGEFDPTNYTLPQQPIHYTMFPKASSFSSLHGVTNPHSFQVENRIITGCSGQAVSDVGRYSDITDPIQALKATFHWGHLCPTAPDSLSCYPFYDEDPFIIENQPDVYFSANHDKFQTKLITFDHGNGVSQETRLICVPSFSKTKSCVLVNLSTLDCERVSFSVGSLH</sequence>
<comment type="similarity">
    <text evidence="2">Belongs to the DNA polymerase delta/II small subunit family.</text>
</comment>
<evidence type="ECO:0008006" key="9">
    <source>
        <dbReference type="Google" id="ProtNLM"/>
    </source>
</evidence>
<dbReference type="GO" id="GO:0003677">
    <property type="term" value="F:DNA binding"/>
    <property type="evidence" value="ECO:0007669"/>
    <property type="project" value="InterPro"/>
</dbReference>
<comment type="subcellular location">
    <subcellularLocation>
        <location evidence="1">Nucleus</location>
    </subcellularLocation>
</comment>
<dbReference type="CDD" id="cd07387">
    <property type="entry name" value="MPP_PolD2_C"/>
    <property type="match status" value="1"/>
</dbReference>
<dbReference type="Gene3D" id="3.60.21.50">
    <property type="match status" value="2"/>
</dbReference>
<keyword evidence="8" id="KW-1185">Reference proteome</keyword>
<proteinExistence type="inferred from homology"/>
<dbReference type="PANTHER" id="PTHR10416:SF0">
    <property type="entry name" value="DNA POLYMERASE DELTA SUBUNIT 2"/>
    <property type="match status" value="1"/>
</dbReference>
<dbReference type="InterPro" id="IPR040663">
    <property type="entry name" value="DNA_pol_D_N"/>
</dbReference>
<name>A0A8I6SP88_CIMLE</name>
<evidence type="ECO:0000259" key="5">
    <source>
        <dbReference type="Pfam" id="PF04042"/>
    </source>
</evidence>
<dbReference type="Pfam" id="PF04042">
    <property type="entry name" value="DNA_pol_E_B"/>
    <property type="match status" value="1"/>
</dbReference>
<keyword evidence="4" id="KW-0539">Nucleus</keyword>
<dbReference type="GO" id="GO:0043625">
    <property type="term" value="C:delta DNA polymerase complex"/>
    <property type="evidence" value="ECO:0007669"/>
    <property type="project" value="TreeGrafter"/>
</dbReference>
<dbReference type="InterPro" id="IPR041863">
    <property type="entry name" value="PolD2_C"/>
</dbReference>
<dbReference type="InterPro" id="IPR024826">
    <property type="entry name" value="DNA_pol_delta/II_ssu"/>
</dbReference>
<dbReference type="AlphaFoldDB" id="A0A8I6SP88"/>
<feature type="domain" description="DNA polymerase alpha/delta/epsilon subunit B" evidence="5">
    <location>
        <begin position="197"/>
        <end position="407"/>
    </location>
</feature>
<evidence type="ECO:0000259" key="6">
    <source>
        <dbReference type="Pfam" id="PF18018"/>
    </source>
</evidence>
<dbReference type="EnsemblMetazoa" id="XM_014405484.2">
    <property type="protein sequence ID" value="XP_014260970.1"/>
    <property type="gene ID" value="LOC106673387"/>
</dbReference>
<dbReference type="KEGG" id="clec:106673387"/>
<reference evidence="7" key="1">
    <citation type="submission" date="2022-01" db="UniProtKB">
        <authorList>
            <consortium name="EnsemblMetazoa"/>
        </authorList>
    </citation>
    <scope>IDENTIFICATION</scope>
</reference>
<dbReference type="OrthoDB" id="3763at2759"/>
<dbReference type="InterPro" id="IPR007185">
    <property type="entry name" value="DNA_pol_a/d/e_bsu"/>
</dbReference>
<evidence type="ECO:0000256" key="1">
    <source>
        <dbReference type="ARBA" id="ARBA00004123"/>
    </source>
</evidence>